<protein>
    <submittedName>
        <fullName evidence="1">Uncharacterized protein</fullName>
    </submittedName>
</protein>
<name>A0A8J3Q776_9ACTN</name>
<dbReference type="Proteomes" id="UP000612899">
    <property type="component" value="Unassembled WGS sequence"/>
</dbReference>
<reference evidence="1" key="1">
    <citation type="submission" date="2021-01" db="EMBL/GenBank/DDBJ databases">
        <title>Whole genome shotgun sequence of Rhizocola hellebori NBRC 109834.</title>
        <authorList>
            <person name="Komaki H."/>
            <person name="Tamura T."/>
        </authorList>
    </citation>
    <scope>NUCLEOTIDE SEQUENCE</scope>
    <source>
        <strain evidence="1">NBRC 109834</strain>
    </source>
</reference>
<evidence type="ECO:0000313" key="2">
    <source>
        <dbReference type="Proteomes" id="UP000612899"/>
    </source>
</evidence>
<dbReference type="RefSeq" id="WP_203908962.1">
    <property type="nucleotide sequence ID" value="NZ_BONY01000016.1"/>
</dbReference>
<evidence type="ECO:0000313" key="1">
    <source>
        <dbReference type="EMBL" id="GIH05100.1"/>
    </source>
</evidence>
<accession>A0A8J3Q776</accession>
<comment type="caution">
    <text evidence="1">The sequence shown here is derived from an EMBL/GenBank/DDBJ whole genome shotgun (WGS) entry which is preliminary data.</text>
</comment>
<proteinExistence type="predicted"/>
<keyword evidence="2" id="KW-1185">Reference proteome</keyword>
<dbReference type="EMBL" id="BONY01000016">
    <property type="protein sequence ID" value="GIH05100.1"/>
    <property type="molecule type" value="Genomic_DNA"/>
</dbReference>
<dbReference type="AlphaFoldDB" id="A0A8J3Q776"/>
<gene>
    <name evidence="1" type="ORF">Rhe02_31670</name>
</gene>
<organism evidence="1 2">
    <name type="scientific">Rhizocola hellebori</name>
    <dbReference type="NCBI Taxonomy" id="1392758"/>
    <lineage>
        <taxon>Bacteria</taxon>
        <taxon>Bacillati</taxon>
        <taxon>Actinomycetota</taxon>
        <taxon>Actinomycetes</taxon>
        <taxon>Micromonosporales</taxon>
        <taxon>Micromonosporaceae</taxon>
        <taxon>Rhizocola</taxon>
    </lineage>
</organism>
<sequence length="107" mass="11839">MSGTIAVTPDKRWSAQGWLFDWTLESLARDLSDETARQHLREIVDENIGWLGLADLPPAARAEAFDKITTRLVQEADTDLPGTLPNRPAVLDLLRDLARMAAEARGS</sequence>